<name>A0A2K1KMS4_PHYPA</name>
<evidence type="ECO:0000313" key="2">
    <source>
        <dbReference type="EnsemblPlants" id="PAC:32920171.CDS.1"/>
    </source>
</evidence>
<evidence type="ECO:0000313" key="3">
    <source>
        <dbReference type="Proteomes" id="UP000006727"/>
    </source>
</evidence>
<reference evidence="1 3" key="1">
    <citation type="journal article" date="2008" name="Science">
        <title>The Physcomitrella genome reveals evolutionary insights into the conquest of land by plants.</title>
        <authorList>
            <person name="Rensing S."/>
            <person name="Lang D."/>
            <person name="Zimmer A."/>
            <person name="Terry A."/>
            <person name="Salamov A."/>
            <person name="Shapiro H."/>
            <person name="Nishiyama T."/>
            <person name="Perroud P.-F."/>
            <person name="Lindquist E."/>
            <person name="Kamisugi Y."/>
            <person name="Tanahashi T."/>
            <person name="Sakakibara K."/>
            <person name="Fujita T."/>
            <person name="Oishi K."/>
            <person name="Shin-I T."/>
            <person name="Kuroki Y."/>
            <person name="Toyoda A."/>
            <person name="Suzuki Y."/>
            <person name="Hashimoto A."/>
            <person name="Yamaguchi K."/>
            <person name="Sugano A."/>
            <person name="Kohara Y."/>
            <person name="Fujiyama A."/>
            <person name="Anterola A."/>
            <person name="Aoki S."/>
            <person name="Ashton N."/>
            <person name="Barbazuk W.B."/>
            <person name="Barker E."/>
            <person name="Bennetzen J."/>
            <person name="Bezanilla M."/>
            <person name="Blankenship R."/>
            <person name="Cho S.H."/>
            <person name="Dutcher S."/>
            <person name="Estelle M."/>
            <person name="Fawcett J.A."/>
            <person name="Gundlach H."/>
            <person name="Hanada K."/>
            <person name="Heyl A."/>
            <person name="Hicks K.A."/>
            <person name="Hugh J."/>
            <person name="Lohr M."/>
            <person name="Mayer K."/>
            <person name="Melkozernov A."/>
            <person name="Murata T."/>
            <person name="Nelson D."/>
            <person name="Pils B."/>
            <person name="Prigge M."/>
            <person name="Reiss B."/>
            <person name="Renner T."/>
            <person name="Rombauts S."/>
            <person name="Rushton P."/>
            <person name="Sanderfoot A."/>
            <person name="Schween G."/>
            <person name="Shiu S.-H."/>
            <person name="Stueber K."/>
            <person name="Theodoulou F.L."/>
            <person name="Tu H."/>
            <person name="Van de Peer Y."/>
            <person name="Verrier P.J."/>
            <person name="Waters E."/>
            <person name="Wood A."/>
            <person name="Yang L."/>
            <person name="Cove D."/>
            <person name="Cuming A."/>
            <person name="Hasebe M."/>
            <person name="Lucas S."/>
            <person name="Mishler D.B."/>
            <person name="Reski R."/>
            <person name="Grigoriev I."/>
            <person name="Quatrano R.S."/>
            <person name="Boore J.L."/>
        </authorList>
    </citation>
    <scope>NUCLEOTIDE SEQUENCE [LARGE SCALE GENOMIC DNA]</scope>
    <source>
        <strain evidence="2 3">cv. Gransden 2004</strain>
    </source>
</reference>
<dbReference type="EMBL" id="ABEU02000004">
    <property type="protein sequence ID" value="PNR55080.1"/>
    <property type="molecule type" value="Genomic_DNA"/>
</dbReference>
<dbReference type="EnsemblPlants" id="Pp3c4_8800V3.1">
    <property type="protein sequence ID" value="PAC:32920171.CDS.1"/>
    <property type="gene ID" value="Pp3c4_8800"/>
</dbReference>
<accession>A0A2K1KMS4</accession>
<gene>
    <name evidence="1" type="ORF">PHYPA_005973</name>
</gene>
<dbReference type="InParanoid" id="A0A2K1KMS4"/>
<dbReference type="Gramene" id="Pp3c4_8800V3.1">
    <property type="protein sequence ID" value="PAC:32920171.CDS.1"/>
    <property type="gene ID" value="Pp3c4_8800"/>
</dbReference>
<reference evidence="1 3" key="2">
    <citation type="journal article" date="2018" name="Plant J.">
        <title>The Physcomitrella patens chromosome-scale assembly reveals moss genome structure and evolution.</title>
        <authorList>
            <person name="Lang D."/>
            <person name="Ullrich K.K."/>
            <person name="Murat F."/>
            <person name="Fuchs J."/>
            <person name="Jenkins J."/>
            <person name="Haas F.B."/>
            <person name="Piednoel M."/>
            <person name="Gundlach H."/>
            <person name="Van Bel M."/>
            <person name="Meyberg R."/>
            <person name="Vives C."/>
            <person name="Morata J."/>
            <person name="Symeonidi A."/>
            <person name="Hiss M."/>
            <person name="Muchero W."/>
            <person name="Kamisugi Y."/>
            <person name="Saleh O."/>
            <person name="Blanc G."/>
            <person name="Decker E.L."/>
            <person name="van Gessel N."/>
            <person name="Grimwood J."/>
            <person name="Hayes R.D."/>
            <person name="Graham S.W."/>
            <person name="Gunter L.E."/>
            <person name="McDaniel S.F."/>
            <person name="Hoernstein S.N.W."/>
            <person name="Larsson A."/>
            <person name="Li F.W."/>
            <person name="Perroud P.F."/>
            <person name="Phillips J."/>
            <person name="Ranjan P."/>
            <person name="Rokshar D.S."/>
            <person name="Rothfels C.J."/>
            <person name="Schneider L."/>
            <person name="Shu S."/>
            <person name="Stevenson D.W."/>
            <person name="Thummler F."/>
            <person name="Tillich M."/>
            <person name="Villarreal Aguilar J.C."/>
            <person name="Widiez T."/>
            <person name="Wong G.K."/>
            <person name="Wymore A."/>
            <person name="Zhang Y."/>
            <person name="Zimmer A.D."/>
            <person name="Quatrano R.S."/>
            <person name="Mayer K.F.X."/>
            <person name="Goodstein D."/>
            <person name="Casacuberta J.M."/>
            <person name="Vandepoele K."/>
            <person name="Reski R."/>
            <person name="Cuming A.C."/>
            <person name="Tuskan G.A."/>
            <person name="Maumus F."/>
            <person name="Salse J."/>
            <person name="Schmutz J."/>
            <person name="Rensing S.A."/>
        </authorList>
    </citation>
    <scope>NUCLEOTIDE SEQUENCE [LARGE SCALE GENOMIC DNA]</scope>
    <source>
        <strain evidence="2 3">cv. Gransden 2004</strain>
    </source>
</reference>
<reference evidence="2" key="3">
    <citation type="submission" date="2020-12" db="UniProtKB">
        <authorList>
            <consortium name="EnsemblPlants"/>
        </authorList>
    </citation>
    <scope>IDENTIFICATION</scope>
</reference>
<dbReference type="AlphaFoldDB" id="A0A2K1KMS4"/>
<dbReference type="Proteomes" id="UP000006727">
    <property type="component" value="Chromosome 4"/>
</dbReference>
<keyword evidence="3" id="KW-1185">Reference proteome</keyword>
<dbReference type="PaxDb" id="3218-PP1S146_68V6.1"/>
<proteinExistence type="predicted"/>
<sequence>MVTKCFTTFRESVVSVTYKGDLILREEVPLGFSLKSRGKRELVMAVKREQASLCQQLGPVLEAELRIDPGKIVVDIYFDTWYLTADRRSRWNQFAFQVVATTP</sequence>
<organism evidence="1">
    <name type="scientific">Physcomitrium patens</name>
    <name type="common">Spreading-leaved earth moss</name>
    <name type="synonym">Physcomitrella patens</name>
    <dbReference type="NCBI Taxonomy" id="3218"/>
    <lineage>
        <taxon>Eukaryota</taxon>
        <taxon>Viridiplantae</taxon>
        <taxon>Streptophyta</taxon>
        <taxon>Embryophyta</taxon>
        <taxon>Bryophyta</taxon>
        <taxon>Bryophytina</taxon>
        <taxon>Bryopsida</taxon>
        <taxon>Funariidae</taxon>
        <taxon>Funariales</taxon>
        <taxon>Funariaceae</taxon>
        <taxon>Physcomitrium</taxon>
    </lineage>
</organism>
<evidence type="ECO:0000313" key="1">
    <source>
        <dbReference type="EMBL" id="PNR55080.1"/>
    </source>
</evidence>
<protein>
    <submittedName>
        <fullName evidence="1 2">Uncharacterized protein</fullName>
    </submittedName>
</protein>